<organism evidence="3 4">
    <name type="scientific">Jannaschia pohangensis</name>
    <dbReference type="NCBI Taxonomy" id="390807"/>
    <lineage>
        <taxon>Bacteria</taxon>
        <taxon>Pseudomonadati</taxon>
        <taxon>Pseudomonadota</taxon>
        <taxon>Alphaproteobacteria</taxon>
        <taxon>Rhodobacterales</taxon>
        <taxon>Roseobacteraceae</taxon>
        <taxon>Jannaschia</taxon>
    </lineage>
</organism>
<protein>
    <submittedName>
        <fullName evidence="3">Uncharacterized protein</fullName>
    </submittedName>
</protein>
<keyword evidence="4" id="KW-1185">Reference proteome</keyword>
<feature type="compositionally biased region" description="Pro residues" evidence="1">
    <location>
        <begin position="351"/>
        <end position="360"/>
    </location>
</feature>
<accession>A0A1I3QAD3</accession>
<reference evidence="3 4" key="1">
    <citation type="submission" date="2016-10" db="EMBL/GenBank/DDBJ databases">
        <authorList>
            <person name="de Groot N.N."/>
        </authorList>
    </citation>
    <scope>NUCLEOTIDE SEQUENCE [LARGE SCALE GENOMIC DNA]</scope>
    <source>
        <strain evidence="3 4">DSM 19073</strain>
    </source>
</reference>
<dbReference type="RefSeq" id="WP_139212355.1">
    <property type="nucleotide sequence ID" value="NZ_FORA01000003.1"/>
</dbReference>
<dbReference type="Proteomes" id="UP000199110">
    <property type="component" value="Unassembled WGS sequence"/>
</dbReference>
<sequence length="367" mass="39844">MPALLRPLEAFGNAYGDAIGELIFDGFVILVMIVAVAAFGMRSVRNWKNPVFWVSLVVLTGGAANFLKGPVQDFRTDLFLAEDPGYAEAALPFTGRSIYIERPCLVAQAAVGEIGNSLMGDCGVPLAAWLREGRLDFVEVGTDPVRRFRLRDGDPACHEPDNPWVPSGFLISAAYGICVLAEDVTEVSADHRIVYATENLPTKDWWYVRITLVEVSTGQIIDRFDSWSGATPYGGATPPPEARRPMGPLGDLLGMAAHPPDDTEAAIDAHLLSLRPPDEAMLVAAMGGPFQRYRVAAIWFACRDAVRPRLSAATVAALYDGSKTLFERAPSWRYPDDCPPFARQGLAGPDRPAPPLPPLAPSLMEPR</sequence>
<evidence type="ECO:0000313" key="4">
    <source>
        <dbReference type="Proteomes" id="UP000199110"/>
    </source>
</evidence>
<dbReference type="AlphaFoldDB" id="A0A1I3QAD3"/>
<name>A0A1I3QAD3_9RHOB</name>
<keyword evidence="2" id="KW-1133">Transmembrane helix</keyword>
<feature type="region of interest" description="Disordered" evidence="1">
    <location>
        <begin position="339"/>
        <end position="367"/>
    </location>
</feature>
<keyword evidence="2" id="KW-0812">Transmembrane</keyword>
<evidence type="ECO:0000313" key="3">
    <source>
        <dbReference type="EMBL" id="SFJ30281.1"/>
    </source>
</evidence>
<dbReference type="STRING" id="390807.SAMN04488095_2457"/>
<evidence type="ECO:0000256" key="1">
    <source>
        <dbReference type="SAM" id="MobiDB-lite"/>
    </source>
</evidence>
<dbReference type="OrthoDB" id="7658737at2"/>
<dbReference type="EMBL" id="FORA01000003">
    <property type="protein sequence ID" value="SFJ30281.1"/>
    <property type="molecule type" value="Genomic_DNA"/>
</dbReference>
<proteinExistence type="predicted"/>
<feature type="transmembrane region" description="Helical" evidence="2">
    <location>
        <begin position="20"/>
        <end position="39"/>
    </location>
</feature>
<keyword evidence="2" id="KW-0472">Membrane</keyword>
<gene>
    <name evidence="3" type="ORF">SAMN04488095_2457</name>
</gene>
<evidence type="ECO:0000256" key="2">
    <source>
        <dbReference type="SAM" id="Phobius"/>
    </source>
</evidence>
<feature type="transmembrane region" description="Helical" evidence="2">
    <location>
        <begin position="51"/>
        <end position="67"/>
    </location>
</feature>